<dbReference type="EMBL" id="SGIU01000002">
    <property type="protein sequence ID" value="TAI47922.1"/>
    <property type="molecule type" value="Genomic_DNA"/>
</dbReference>
<proteinExistence type="predicted"/>
<comment type="caution">
    <text evidence="1">The sequence shown here is derived from an EMBL/GenBank/DDBJ whole genome shotgun (WGS) entry which is preliminary data.</text>
</comment>
<dbReference type="RefSeq" id="WP_130615173.1">
    <property type="nucleotide sequence ID" value="NZ_SGIU01000002.1"/>
</dbReference>
<accession>A0A4Q8QC06</accession>
<organism evidence="1 2">
    <name type="scientific">Flagellimonas allohymeniacidonis</name>
    <dbReference type="NCBI Taxonomy" id="2517819"/>
    <lineage>
        <taxon>Bacteria</taxon>
        <taxon>Pseudomonadati</taxon>
        <taxon>Bacteroidota</taxon>
        <taxon>Flavobacteriia</taxon>
        <taxon>Flavobacteriales</taxon>
        <taxon>Flavobacteriaceae</taxon>
        <taxon>Flagellimonas</taxon>
    </lineage>
</organism>
<gene>
    <name evidence="1" type="ORF">EW142_14825</name>
</gene>
<evidence type="ECO:0000313" key="1">
    <source>
        <dbReference type="EMBL" id="TAI47922.1"/>
    </source>
</evidence>
<keyword evidence="2" id="KW-1185">Reference proteome</keyword>
<dbReference type="Proteomes" id="UP000291981">
    <property type="component" value="Unassembled WGS sequence"/>
</dbReference>
<protein>
    <submittedName>
        <fullName evidence="1">Uncharacterized protein</fullName>
    </submittedName>
</protein>
<sequence>MERRLLILIGMLVLLSYEVYSQNDYKKIQFEHFTMSRGDAEDNLLLEIPYSQVVVLNNSLNSSSGFGMTLNFHGTMVIIDHMETMPDGRTQVVLRREDGRDFYGYKPTIKAILSNKTNKQNNLAR</sequence>
<dbReference type="OrthoDB" id="1444823at2"/>
<name>A0A4Q8QC06_9FLAO</name>
<evidence type="ECO:0000313" key="2">
    <source>
        <dbReference type="Proteomes" id="UP000291981"/>
    </source>
</evidence>
<dbReference type="AlphaFoldDB" id="A0A4Q8QC06"/>
<reference evidence="1 2" key="1">
    <citation type="submission" date="2019-02" db="EMBL/GenBank/DDBJ databases">
        <title>Draft genome sequence of Muricauda sp. 176CP4-71.</title>
        <authorList>
            <person name="Park J.-S."/>
        </authorList>
    </citation>
    <scope>NUCLEOTIDE SEQUENCE [LARGE SCALE GENOMIC DNA]</scope>
    <source>
        <strain evidence="1 2">176CP4-71</strain>
    </source>
</reference>